<reference evidence="3 4" key="1">
    <citation type="submission" date="2017-04" db="EMBL/GenBank/DDBJ databases">
        <authorList>
            <person name="Afonso C.L."/>
            <person name="Miller P.J."/>
            <person name="Scott M.A."/>
            <person name="Spackman E."/>
            <person name="Goraichik I."/>
            <person name="Dimitrov K.M."/>
            <person name="Suarez D.L."/>
            <person name="Swayne D.E."/>
        </authorList>
    </citation>
    <scope>NUCLEOTIDE SEQUENCE [LARGE SCALE GENOMIC DNA]</scope>
    <source>
        <strain evidence="3 4">DSM 12816</strain>
    </source>
</reference>
<accession>A0A1W2D129</accession>
<feature type="region of interest" description="Disordered" evidence="1">
    <location>
        <begin position="33"/>
        <end position="57"/>
    </location>
</feature>
<dbReference type="EMBL" id="FWXW01000016">
    <property type="protein sequence ID" value="SMC91219.1"/>
    <property type="molecule type" value="Genomic_DNA"/>
</dbReference>
<name>A0A1W2D129_9FIRM</name>
<feature type="non-terminal residue" evidence="3">
    <location>
        <position position="142"/>
    </location>
</feature>
<evidence type="ECO:0000313" key="4">
    <source>
        <dbReference type="Proteomes" id="UP000192790"/>
    </source>
</evidence>
<sequence>MIFKPLKTPMLLTIPVLAAVCLLTGCSFAGENSAAPSDTNTVPPESSAIVSDSLPEQKTEPPVSILLEDVFGFTDKDGRRLIVPIQDGEIQADRLSKAVGESGNLVTVKFTGVQERSQNDNGRFTADNFGNIKGYLFDITEG</sequence>
<organism evidence="3 4">
    <name type="scientific">Papillibacter cinnamivorans DSM 12816</name>
    <dbReference type="NCBI Taxonomy" id="1122930"/>
    <lineage>
        <taxon>Bacteria</taxon>
        <taxon>Bacillati</taxon>
        <taxon>Bacillota</taxon>
        <taxon>Clostridia</taxon>
        <taxon>Eubacteriales</taxon>
        <taxon>Oscillospiraceae</taxon>
        <taxon>Papillibacter</taxon>
    </lineage>
</organism>
<keyword evidence="4" id="KW-1185">Reference proteome</keyword>
<dbReference type="Proteomes" id="UP000192790">
    <property type="component" value="Unassembled WGS sequence"/>
</dbReference>
<evidence type="ECO:0000256" key="1">
    <source>
        <dbReference type="SAM" id="MobiDB-lite"/>
    </source>
</evidence>
<feature type="signal peptide" evidence="2">
    <location>
        <begin position="1"/>
        <end position="29"/>
    </location>
</feature>
<evidence type="ECO:0000313" key="3">
    <source>
        <dbReference type="EMBL" id="SMC91219.1"/>
    </source>
</evidence>
<evidence type="ECO:0000256" key="2">
    <source>
        <dbReference type="SAM" id="SignalP"/>
    </source>
</evidence>
<feature type="chain" id="PRO_5039696968" evidence="2">
    <location>
        <begin position="30"/>
        <end position="142"/>
    </location>
</feature>
<gene>
    <name evidence="3" type="ORF">SAMN02745168_0312</name>
</gene>
<proteinExistence type="predicted"/>
<dbReference type="AlphaFoldDB" id="A0A1W2D129"/>
<feature type="compositionally biased region" description="Polar residues" evidence="1">
    <location>
        <begin position="34"/>
        <end position="56"/>
    </location>
</feature>
<keyword evidence="2" id="KW-0732">Signal</keyword>
<dbReference type="PROSITE" id="PS51257">
    <property type="entry name" value="PROKAR_LIPOPROTEIN"/>
    <property type="match status" value="1"/>
</dbReference>
<protein>
    <submittedName>
        <fullName evidence="3">Uncharacterized protein</fullName>
    </submittedName>
</protein>